<evidence type="ECO:0000256" key="1">
    <source>
        <dbReference type="SAM" id="Phobius"/>
    </source>
</evidence>
<name>A0AAU7JL82_9HYPH</name>
<organism evidence="2">
    <name type="scientific">Alsobacter sp. KACC 23698</name>
    <dbReference type="NCBI Taxonomy" id="3149229"/>
    <lineage>
        <taxon>Bacteria</taxon>
        <taxon>Pseudomonadati</taxon>
        <taxon>Pseudomonadota</taxon>
        <taxon>Alphaproteobacteria</taxon>
        <taxon>Hyphomicrobiales</taxon>
        <taxon>Alsobacteraceae</taxon>
        <taxon>Alsobacter</taxon>
    </lineage>
</organism>
<protein>
    <recommendedName>
        <fullName evidence="3">Secreted protein</fullName>
    </recommendedName>
</protein>
<keyword evidence="1" id="KW-0472">Membrane</keyword>
<evidence type="ECO:0008006" key="3">
    <source>
        <dbReference type="Google" id="ProtNLM"/>
    </source>
</evidence>
<dbReference type="EMBL" id="CP157484">
    <property type="protein sequence ID" value="XBO40925.1"/>
    <property type="molecule type" value="Genomic_DNA"/>
</dbReference>
<reference evidence="2" key="1">
    <citation type="submission" date="2024-05" db="EMBL/GenBank/DDBJ databases">
        <authorList>
            <person name="Kim S."/>
            <person name="Heo J."/>
            <person name="Choi H."/>
            <person name="Choi Y."/>
            <person name="Kwon S.-W."/>
            <person name="Kim Y."/>
        </authorList>
    </citation>
    <scope>NUCLEOTIDE SEQUENCE</scope>
    <source>
        <strain evidence="2">KACC 23698</strain>
    </source>
</reference>
<gene>
    <name evidence="2" type="ORF">ABEG18_09255</name>
</gene>
<dbReference type="AlphaFoldDB" id="A0AAU7JL82"/>
<sequence>MSKARAVGSATLLFVGMAGSLGGLGALVFEEIASLAVYGVGVTAGAAWLSIGTYRTERAAQAEKAPPPEA</sequence>
<keyword evidence="1" id="KW-1133">Transmembrane helix</keyword>
<evidence type="ECO:0000313" key="2">
    <source>
        <dbReference type="EMBL" id="XBO40925.1"/>
    </source>
</evidence>
<proteinExistence type="predicted"/>
<dbReference type="RefSeq" id="WP_406857781.1">
    <property type="nucleotide sequence ID" value="NZ_CP157484.1"/>
</dbReference>
<accession>A0AAU7JL82</accession>
<feature type="transmembrane region" description="Helical" evidence="1">
    <location>
        <begin position="32"/>
        <end position="51"/>
    </location>
</feature>
<keyword evidence="1" id="KW-0812">Transmembrane</keyword>